<sequence length="74" mass="8584">MKPLIRKGKKIISKNRAKPRVTLGSKFPFQAFFQSNGLSEQLLKIRSCQNENEISRTNAAERQRFKTICPNRFS</sequence>
<comment type="caution">
    <text evidence="1">The sequence shown here is derived from an EMBL/GenBank/DDBJ whole genome shotgun (WGS) entry which is preliminary data.</text>
</comment>
<evidence type="ECO:0000313" key="1">
    <source>
        <dbReference type="EMBL" id="EMY78007.1"/>
    </source>
</evidence>
<dbReference type="STRING" id="1218598.LEP1GSC060_1853"/>
<keyword evidence="2" id="KW-1185">Reference proteome</keyword>
<organism evidence="1 2">
    <name type="scientific">Leptospira weilii serovar Ranarum str. ICFT</name>
    <dbReference type="NCBI Taxonomy" id="1218598"/>
    <lineage>
        <taxon>Bacteria</taxon>
        <taxon>Pseudomonadati</taxon>
        <taxon>Spirochaetota</taxon>
        <taxon>Spirochaetia</taxon>
        <taxon>Leptospirales</taxon>
        <taxon>Leptospiraceae</taxon>
        <taxon>Leptospira</taxon>
    </lineage>
</organism>
<evidence type="ECO:0000313" key="2">
    <source>
        <dbReference type="Proteomes" id="UP000012313"/>
    </source>
</evidence>
<dbReference type="Proteomes" id="UP000012313">
    <property type="component" value="Unassembled WGS sequence"/>
</dbReference>
<name>N1WLB8_9LEPT</name>
<proteinExistence type="predicted"/>
<gene>
    <name evidence="1" type="ORF">LEP1GSC060_1853</name>
</gene>
<dbReference type="AlphaFoldDB" id="N1WLB8"/>
<protein>
    <submittedName>
        <fullName evidence="1">Uncharacterized protein</fullName>
    </submittedName>
</protein>
<accession>N1WLB8</accession>
<reference evidence="1" key="1">
    <citation type="submission" date="2013-03" db="EMBL/GenBank/DDBJ databases">
        <authorList>
            <person name="Harkins D.M."/>
            <person name="Durkin A.S."/>
            <person name="Brinkac L.M."/>
            <person name="Haft D.H."/>
            <person name="Selengut J.D."/>
            <person name="Sanka R."/>
            <person name="DePew J."/>
            <person name="Purushe J."/>
            <person name="Hartskeerl R.A."/>
            <person name="Ahmed A."/>
            <person name="van der Linden H."/>
            <person name="Goris M.G.A."/>
            <person name="Vinetz J.M."/>
            <person name="Sutton G.G."/>
            <person name="Nierman W.C."/>
            <person name="Fouts D.E."/>
        </authorList>
    </citation>
    <scope>NUCLEOTIDE SEQUENCE [LARGE SCALE GENOMIC DNA]</scope>
    <source>
        <strain evidence="1">ICFT</strain>
    </source>
</reference>
<dbReference type="EMBL" id="AOHC02000026">
    <property type="protein sequence ID" value="EMY78007.1"/>
    <property type="molecule type" value="Genomic_DNA"/>
</dbReference>